<dbReference type="STRING" id="1477437.SAMN05444682_110223"/>
<dbReference type="EMBL" id="FOQO01000010">
    <property type="protein sequence ID" value="SFJ52634.1"/>
    <property type="molecule type" value="Genomic_DNA"/>
</dbReference>
<dbReference type="OrthoDB" id="355609at2"/>
<organism evidence="3 4">
    <name type="scientific">Parapedobacter indicus</name>
    <dbReference type="NCBI Taxonomy" id="1477437"/>
    <lineage>
        <taxon>Bacteria</taxon>
        <taxon>Pseudomonadati</taxon>
        <taxon>Bacteroidota</taxon>
        <taxon>Sphingobacteriia</taxon>
        <taxon>Sphingobacteriales</taxon>
        <taxon>Sphingobacteriaceae</taxon>
        <taxon>Parapedobacter</taxon>
    </lineage>
</organism>
<evidence type="ECO:0000256" key="1">
    <source>
        <dbReference type="SAM" id="SignalP"/>
    </source>
</evidence>
<dbReference type="SMART" id="SM00710">
    <property type="entry name" value="PbH1"/>
    <property type="match status" value="5"/>
</dbReference>
<gene>
    <name evidence="3" type="ORF">SAMN05444682_110223</name>
</gene>
<dbReference type="InterPro" id="IPR036116">
    <property type="entry name" value="FN3_sf"/>
</dbReference>
<dbReference type="Pfam" id="PF18657">
    <property type="entry name" value="YDG"/>
    <property type="match status" value="3"/>
</dbReference>
<dbReference type="InterPro" id="IPR014756">
    <property type="entry name" value="Ig_E-set"/>
</dbReference>
<dbReference type="Pfam" id="PF18676">
    <property type="entry name" value="MBG_2"/>
    <property type="match status" value="12"/>
</dbReference>
<dbReference type="InterPro" id="IPR013783">
    <property type="entry name" value="Ig-like_fold"/>
</dbReference>
<dbReference type="InterPro" id="IPR011050">
    <property type="entry name" value="Pectin_lyase_fold/virulence"/>
</dbReference>
<sequence length="2526" mass="263408">MNVARSTSRLFVIILALSNSFLGVKPASAQLTIGSDGLWIKKETLFSVNGLEFEPAAMLNLAETEVQRSATPVTFYGLPSISQVYTFSTPITFAGVLRLHYKPSVLDGAAASDLQLIYEESDGGPLKLVMEADVNTKDQYVASEFDDPITVQLLTATAFGITTPEISDVALTLSAPLQVGNTLAAAYTFTDANPDDEDHSTVVWYRYDAPSGDVGKTAIPDATGKSYTLVAADIGKFISFEVTAHDGTVAGATVESNRQGAVHEQGIRYVKQGATGNGYSWTDASGDLQAMINASSAGDEVWVAVGEYQRGAGQSFSMKEGVKIYGGFPSVGTPGMDERDWEEYETVLKGNSNSVVRNDDNGVTATAILDGFTVTGGSAAIGGGIYNGHVSPTFTNLIISGNTASANGGGMGNETASPTLTNVLISGNKAPNYGGIAFRDPANAILTNVTITGNYADVNGGGIAIEKESTVTLINSIIWNNRAGGNTNSTDASVYRNGTLHFSNSLIANSRDGNGVWRAAIGTDGGGNIDGDPLFIDGIDPATAPSPEGDFTLQPGSPAINAGDPQTNESGYPVQVGATDLAGRTRVVDGQIDIGAYERPFRQQTIDVADLEDGKLTATYGDADFVPVVTTSTGGPAIFSLPTEDNMVASIVDGKIHIMAAGEVELTVSVAGTTEYDPTSIALSLVVAKKVLTITADGEQNKVYGSADPALTYSATGFVGDDDENLLEGALSRETGEDVDTYTIVQGTIYAGDNYMISYTAADFSITPKSLTVTVDAGQGKVYGSTDPVLTYTAAGFERDDDASIFTGVLSREAGEDVDTYAIMQGTLDAGDNYTMAYTGANFAITPKELVVKADAGQGKVYGSADPVLTYTATGFEWDDDEGILGGVLSRASGEDVDTYAIGQGTLDAGDNYTISYTSANFEITPKELVVKADARQSKVYGSADPVLTYTATGFERDDDEVIFAGALSREAGEGVDSYSIGIGTLAAGSNYTISYTAADFAITPRVLTIKADAEQGKVYGSADPELTYTATGFERDDDEGILGGVLSRGSGEDVDTYAITKGTLDAGDNYTIAYTGANFVITPKSLTVTADAGQGKVYGSANPALTYKAIGFERDDDASIFTGALSREAGEDVDTYAITQGTLSAGANYTIAYTGANFAITAKTLTVTADADQSKVYGSADPALTFDAAGLEWDDDESILTGALSRAPGEDVDSYAIGQGTLAVGSNYTISYTASDFAITPKSLTVTVNAGQGKVYGSADPELTYTATGFERDDDGGILGGVLSRASGEDVDTYAIGQGTLDAGDNYTISYTSANFEITPKELVVKADAGHGKVYGSTDPALTYAATGFERDDDEGVLTGALSREAGEDVDTYAITKGTLSAGANYTIAYTGANFAITAKTLTVMADADQSKVYGSADPILTFDAVGFGWNDDESVLTGALSRAPGEDVDNYAIGRGTLAVGSNYTINYTAADFTITPKSLTVTTDSGQGKVYGSVDPVFTYTATGFAFEEDEHVFTGTLSRVPGEDVDSYSIGIGTLVAGDNYTIAYTDADFAITPKPLAVTLSNMPEIVKVYDGTYVATLVAANYMPVGGLPGDDLEITGTAVYRDKDAGTDKEIVVLDFVLDGADADNYRIITTSTTTTGVITAKPLTVALDDYPLITKVYDGSAAVTLHADNYSLGGIVGEDDVSVKGTATYEDGNAGTEREITVSGFMLHGADKDNYTVEAADAFTTGTITPKELRVSVNNIPVIEKVYDGNNVAVLAADNYVLTGMVDGDDVTVSGAAIYDDADVGEEKVVTVTGFELGSTHAGNYVFDTDSATTTGRITAGPASARHTGFEISPAQVGRMVTITITVRDMYGNPVSTVSPAAFSVSVSGANNISVDVIHKGDGTYSATYTPESGGLDELSVLLDGTAVSGVPYRYPVSDFPGAPSGLRAEAGNRQVMLEWDPPADLPPTVTDYMIEYSRDEGTTWTVPDREPSAATRSLVIGLENNRPYVFRISAVSAIGTGAASGTVQAIPTEPVLDGEGNLPEPEPGTPVVITDGKVEAVTLEVIDGEYLKLSGDDYAIKLASLGMDGERIPISAVDAIIRLLRGAGARVHVSGHGFEPGTVVTVYLFPNLELVGHLPVDSDGNFGGSLPVPASLELGHHTLQANGVVAGGGGERSVSVGLERVDRKPQWVEFGAPAGQTYGDDPVTLDGKSTSGLAVAYTATDMDGKPTNIAVIENNKLTIRGAGDILITASQVGNGDYSAASPVSRTLHIAKAPLAVSVADAARAYGGANPSFDVSYNGFVDGEDASSLDRAPSASTDATETSAPGSYAITVSGGVSANYAFTYHDATLTVTKAPQAITFNAPAEVTRDAGSIQLDVSASSGLLVALSLDDPQVTVLDGTTLDILRLGTVTITATQVGDGNYEAADPVTVTVRVVDPSSDFPVRVHRALSPNGDGINEYLVIEAIKDHPDNRVTIVNRNGTVLWEASGYDNDRVVFRGISTGQQQLPAGTYFYIVEVKVDGKREHRKGYFVIRY</sequence>
<evidence type="ECO:0000313" key="4">
    <source>
        <dbReference type="Proteomes" id="UP000198670"/>
    </source>
</evidence>
<dbReference type="SUPFAM" id="SSF49265">
    <property type="entry name" value="Fibronectin type III"/>
    <property type="match status" value="1"/>
</dbReference>
<dbReference type="Gene3D" id="3.30.160.710">
    <property type="match status" value="1"/>
</dbReference>
<dbReference type="InterPro" id="IPR041248">
    <property type="entry name" value="YDG"/>
</dbReference>
<dbReference type="InterPro" id="IPR059226">
    <property type="entry name" value="Choice_anch_Q_dom"/>
</dbReference>
<dbReference type="Pfam" id="PF00041">
    <property type="entry name" value="fn3"/>
    <property type="match status" value="1"/>
</dbReference>
<keyword evidence="4" id="KW-1185">Reference proteome</keyword>
<feature type="signal peptide" evidence="1">
    <location>
        <begin position="1"/>
        <end position="29"/>
    </location>
</feature>
<dbReference type="CDD" id="cd00063">
    <property type="entry name" value="FN3"/>
    <property type="match status" value="1"/>
</dbReference>
<dbReference type="Pfam" id="PF00630">
    <property type="entry name" value="Filamin"/>
    <property type="match status" value="1"/>
</dbReference>
<evidence type="ECO:0000313" key="3">
    <source>
        <dbReference type="EMBL" id="SFJ52634.1"/>
    </source>
</evidence>
<dbReference type="Gene3D" id="2.60.40.10">
    <property type="entry name" value="Immunoglobulins"/>
    <property type="match status" value="2"/>
</dbReference>
<dbReference type="Pfam" id="PF13585">
    <property type="entry name" value="CHU_C"/>
    <property type="match status" value="1"/>
</dbReference>
<dbReference type="SUPFAM" id="SSF51126">
    <property type="entry name" value="Pectin lyase-like"/>
    <property type="match status" value="1"/>
</dbReference>
<dbReference type="NCBIfam" id="NF041518">
    <property type="entry name" value="choice_anch_Q"/>
    <property type="match status" value="1"/>
</dbReference>
<feature type="domain" description="Fibronectin type-III" evidence="2">
    <location>
        <begin position="1931"/>
        <end position="2024"/>
    </location>
</feature>
<protein>
    <submittedName>
        <fullName evidence="3">Gliding motility-associated C-terminal domain-containing protein</fullName>
    </submittedName>
</protein>
<accession>A0A1I3S1D2</accession>
<proteinExistence type="predicted"/>
<dbReference type="InterPro" id="IPR006626">
    <property type="entry name" value="PbH1"/>
</dbReference>
<feature type="chain" id="PRO_5011464466" evidence="1">
    <location>
        <begin position="30"/>
        <end position="2526"/>
    </location>
</feature>
<dbReference type="SMART" id="SM00060">
    <property type="entry name" value="FN3"/>
    <property type="match status" value="1"/>
</dbReference>
<keyword evidence="1" id="KW-0732">Signal</keyword>
<name>A0A1I3S1D2_9SPHI</name>
<dbReference type="InterPro" id="IPR001298">
    <property type="entry name" value="Filamin/ABP280_rpt"/>
</dbReference>
<dbReference type="PROSITE" id="PS50853">
    <property type="entry name" value="FN3"/>
    <property type="match status" value="1"/>
</dbReference>
<dbReference type="SMART" id="SM00557">
    <property type="entry name" value="IG_FLMN"/>
    <property type="match status" value="1"/>
</dbReference>
<dbReference type="Proteomes" id="UP000198670">
    <property type="component" value="Unassembled WGS sequence"/>
</dbReference>
<dbReference type="InterPro" id="IPR017868">
    <property type="entry name" value="Filamin/ABP280_repeat-like"/>
</dbReference>
<dbReference type="InterPro" id="IPR041286">
    <property type="entry name" value="MBG_2"/>
</dbReference>
<dbReference type="SUPFAM" id="SSF81296">
    <property type="entry name" value="E set domains"/>
    <property type="match status" value="1"/>
</dbReference>
<dbReference type="PROSITE" id="PS50194">
    <property type="entry name" value="FILAMIN_REPEAT"/>
    <property type="match status" value="1"/>
</dbReference>
<evidence type="ECO:0000259" key="2">
    <source>
        <dbReference type="PROSITE" id="PS50853"/>
    </source>
</evidence>
<dbReference type="Gene3D" id="2.60.40.2700">
    <property type="match status" value="1"/>
</dbReference>
<reference evidence="3 4" key="1">
    <citation type="submission" date="2016-10" db="EMBL/GenBank/DDBJ databases">
        <authorList>
            <person name="de Groot N.N."/>
        </authorList>
    </citation>
    <scope>NUCLEOTIDE SEQUENCE [LARGE SCALE GENOMIC DNA]</scope>
    <source>
        <strain evidence="3 4">RK1</strain>
    </source>
</reference>
<dbReference type="InterPro" id="IPR003961">
    <property type="entry name" value="FN3_dom"/>
</dbReference>